<dbReference type="Proteomes" id="UP000735302">
    <property type="component" value="Unassembled WGS sequence"/>
</dbReference>
<comment type="caution">
    <text evidence="1">The sequence shown here is derived from an EMBL/GenBank/DDBJ whole genome shotgun (WGS) entry which is preliminary data.</text>
</comment>
<protein>
    <submittedName>
        <fullName evidence="1">Uncharacterized protein</fullName>
    </submittedName>
</protein>
<gene>
    <name evidence="1" type="ORF">PoB_006743700</name>
</gene>
<evidence type="ECO:0000313" key="1">
    <source>
        <dbReference type="EMBL" id="GFO40932.1"/>
    </source>
</evidence>
<dbReference type="EMBL" id="BLXT01007646">
    <property type="protein sequence ID" value="GFO40932.1"/>
    <property type="molecule type" value="Genomic_DNA"/>
</dbReference>
<organism evidence="1 2">
    <name type="scientific">Plakobranchus ocellatus</name>
    <dbReference type="NCBI Taxonomy" id="259542"/>
    <lineage>
        <taxon>Eukaryota</taxon>
        <taxon>Metazoa</taxon>
        <taxon>Spiralia</taxon>
        <taxon>Lophotrochozoa</taxon>
        <taxon>Mollusca</taxon>
        <taxon>Gastropoda</taxon>
        <taxon>Heterobranchia</taxon>
        <taxon>Euthyneura</taxon>
        <taxon>Panpulmonata</taxon>
        <taxon>Sacoglossa</taxon>
        <taxon>Placobranchoidea</taxon>
        <taxon>Plakobranchidae</taxon>
        <taxon>Plakobranchus</taxon>
    </lineage>
</organism>
<accession>A0AAV4D9S8</accession>
<keyword evidence="2" id="KW-1185">Reference proteome</keyword>
<sequence length="92" mass="10057">MDTVLRARRTLNVRRPWRFPTVTSGFANCTTIVAKLKEKTSVREKVNLSLLLITFSILNCDQPAKADAFNSAGDAPSSLADINDSTTCLIGK</sequence>
<dbReference type="AlphaFoldDB" id="A0AAV4D9S8"/>
<proteinExistence type="predicted"/>
<reference evidence="1 2" key="1">
    <citation type="journal article" date="2021" name="Elife">
        <title>Chloroplast acquisition without the gene transfer in kleptoplastic sea slugs, Plakobranchus ocellatus.</title>
        <authorList>
            <person name="Maeda T."/>
            <person name="Takahashi S."/>
            <person name="Yoshida T."/>
            <person name="Shimamura S."/>
            <person name="Takaki Y."/>
            <person name="Nagai Y."/>
            <person name="Toyoda A."/>
            <person name="Suzuki Y."/>
            <person name="Arimoto A."/>
            <person name="Ishii H."/>
            <person name="Satoh N."/>
            <person name="Nishiyama T."/>
            <person name="Hasebe M."/>
            <person name="Maruyama T."/>
            <person name="Minagawa J."/>
            <person name="Obokata J."/>
            <person name="Shigenobu S."/>
        </authorList>
    </citation>
    <scope>NUCLEOTIDE SEQUENCE [LARGE SCALE GENOMIC DNA]</scope>
</reference>
<name>A0AAV4D9S8_9GAST</name>
<evidence type="ECO:0000313" key="2">
    <source>
        <dbReference type="Proteomes" id="UP000735302"/>
    </source>
</evidence>